<feature type="domain" description="Heat-inducible transcription repressor HrcA C-terminal" evidence="6">
    <location>
        <begin position="128"/>
        <end position="354"/>
    </location>
</feature>
<name>A0AA43ZB27_9HYPH</name>
<dbReference type="InterPro" id="IPR029016">
    <property type="entry name" value="GAF-like_dom_sf"/>
</dbReference>
<keyword evidence="3 5" id="KW-0346">Stress response</keyword>
<comment type="similarity">
    <text evidence="5">Belongs to the HrcA family.</text>
</comment>
<keyword evidence="2 5" id="KW-0805">Transcription regulation</keyword>
<evidence type="ECO:0000256" key="3">
    <source>
        <dbReference type="ARBA" id="ARBA00023016"/>
    </source>
</evidence>
<evidence type="ECO:0000256" key="5">
    <source>
        <dbReference type="HAMAP-Rule" id="MF_00081"/>
    </source>
</evidence>
<dbReference type="InterPro" id="IPR002571">
    <property type="entry name" value="HrcA"/>
</dbReference>
<dbReference type="AlphaFoldDB" id="A0AA43ZB27"/>
<evidence type="ECO:0000259" key="6">
    <source>
        <dbReference type="Pfam" id="PF01628"/>
    </source>
</evidence>
<dbReference type="EMBL" id="JAANCM010000001">
    <property type="protein sequence ID" value="NHT74544.1"/>
    <property type="molecule type" value="Genomic_DNA"/>
</dbReference>
<dbReference type="GO" id="GO:0045892">
    <property type="term" value="P:negative regulation of DNA-templated transcription"/>
    <property type="evidence" value="ECO:0007669"/>
    <property type="project" value="UniProtKB-UniRule"/>
</dbReference>
<keyword evidence="8" id="KW-1185">Reference proteome</keyword>
<evidence type="ECO:0000313" key="8">
    <source>
        <dbReference type="Proteomes" id="UP001155840"/>
    </source>
</evidence>
<organism evidence="7 8">
    <name type="scientific">Ferranicluibacter rubi</name>
    <dbReference type="NCBI Taxonomy" id="2715133"/>
    <lineage>
        <taxon>Bacteria</taxon>
        <taxon>Pseudomonadati</taxon>
        <taxon>Pseudomonadota</taxon>
        <taxon>Alphaproteobacteria</taxon>
        <taxon>Hyphomicrobiales</taxon>
        <taxon>Rhizobiaceae</taxon>
        <taxon>Ferranicluibacter</taxon>
    </lineage>
</organism>
<sequence length="369" mass="40256">MVQKERSADTAALTSAMRDRLSALDERSGEVFRRIVESYLDSGEPLGSRSLSRLLPMSLSPASVRNVMSDLEELGLIYSPHVSAGRLPTQIGLRFFVDAFMQVGNLSAEDRASIDRQVRRSDRDQPVEQLFNVASQVLSGMSRGAGLVITAKNDPVLKHVEFMRLAPTKALAVLVGEHDQVENRIIELPAGVTSSQLTEAANFLNAHLAGQTLAEVRGQLQKVKETVRTELDVLSQDLVERGLASWSGGDADDKSPTQLIVRGRANLLEGLAGAEDIDRLRMLFDDLEKKDSMIELLSLAETGPGVRIFIGSENKLFSLSGSSLIVAPYKDGDDRIIGAVGVIGPTRLNYARIVPMVDYTAQLMSRLSR</sequence>
<keyword evidence="1 5" id="KW-0678">Repressor</keyword>
<proteinExistence type="inferred from homology"/>
<dbReference type="SUPFAM" id="SSF55781">
    <property type="entry name" value="GAF domain-like"/>
    <property type="match status" value="1"/>
</dbReference>
<dbReference type="HAMAP" id="MF_00081">
    <property type="entry name" value="HrcA"/>
    <property type="match status" value="1"/>
</dbReference>
<dbReference type="PIRSF" id="PIRSF005485">
    <property type="entry name" value="HrcA"/>
    <property type="match status" value="1"/>
</dbReference>
<dbReference type="InterPro" id="IPR021153">
    <property type="entry name" value="HrcA_C"/>
</dbReference>
<dbReference type="PANTHER" id="PTHR34824">
    <property type="entry name" value="HEAT-INDUCIBLE TRANSCRIPTION REPRESSOR HRCA"/>
    <property type="match status" value="1"/>
</dbReference>
<dbReference type="InterPro" id="IPR036388">
    <property type="entry name" value="WH-like_DNA-bd_sf"/>
</dbReference>
<dbReference type="GO" id="GO:0003677">
    <property type="term" value="F:DNA binding"/>
    <property type="evidence" value="ECO:0007669"/>
    <property type="project" value="InterPro"/>
</dbReference>
<dbReference type="InterPro" id="IPR023120">
    <property type="entry name" value="WHTH_transcript_rep_HrcA_IDD"/>
</dbReference>
<protein>
    <recommendedName>
        <fullName evidence="5">Heat-inducible transcription repressor HrcA</fullName>
    </recommendedName>
</protein>
<dbReference type="InterPro" id="IPR036390">
    <property type="entry name" value="WH_DNA-bd_sf"/>
</dbReference>
<dbReference type="SUPFAM" id="SSF46785">
    <property type="entry name" value="Winged helix' DNA-binding domain"/>
    <property type="match status" value="1"/>
</dbReference>
<reference evidence="7" key="1">
    <citation type="submission" date="2020-03" db="EMBL/GenBank/DDBJ databases">
        <title>Ferranicluibacter endophyticum gen. nov., sp. nov., a new genus isolated from Rubus ulmifolius Schott. stem.</title>
        <authorList>
            <person name="Roca-Couso R."/>
            <person name="Flores-Felix J.D."/>
            <person name="Igual J.M."/>
            <person name="Rivas R."/>
        </authorList>
    </citation>
    <scope>NUCLEOTIDE SEQUENCE</scope>
    <source>
        <strain evidence="7">CRRU44</strain>
    </source>
</reference>
<dbReference type="Pfam" id="PF01628">
    <property type="entry name" value="HrcA"/>
    <property type="match status" value="1"/>
</dbReference>
<evidence type="ECO:0000313" key="7">
    <source>
        <dbReference type="EMBL" id="NHT74544.1"/>
    </source>
</evidence>
<evidence type="ECO:0000256" key="4">
    <source>
        <dbReference type="ARBA" id="ARBA00023163"/>
    </source>
</evidence>
<accession>A0AA43ZB27</accession>
<dbReference type="Gene3D" id="1.10.10.10">
    <property type="entry name" value="Winged helix-like DNA-binding domain superfamily/Winged helix DNA-binding domain"/>
    <property type="match status" value="1"/>
</dbReference>
<dbReference type="PANTHER" id="PTHR34824:SF1">
    <property type="entry name" value="HEAT-INDUCIBLE TRANSCRIPTION REPRESSOR HRCA"/>
    <property type="match status" value="1"/>
</dbReference>
<dbReference type="Proteomes" id="UP001155840">
    <property type="component" value="Unassembled WGS sequence"/>
</dbReference>
<gene>
    <name evidence="5 7" type="primary">hrcA</name>
    <name evidence="7" type="ORF">G8E10_02115</name>
</gene>
<dbReference type="Gene3D" id="3.30.390.60">
    <property type="entry name" value="Heat-inducible transcription repressor hrca homolog, domain 3"/>
    <property type="match status" value="1"/>
</dbReference>
<evidence type="ECO:0000256" key="2">
    <source>
        <dbReference type="ARBA" id="ARBA00023015"/>
    </source>
</evidence>
<comment type="function">
    <text evidence="5">Negative regulator of class I heat shock genes (grpE-dnaK-dnaJ and groELS operons). Prevents heat-shock induction of these operons.</text>
</comment>
<dbReference type="Gene3D" id="3.30.450.40">
    <property type="match status" value="1"/>
</dbReference>
<dbReference type="NCBIfam" id="TIGR00331">
    <property type="entry name" value="hrcA"/>
    <property type="match status" value="1"/>
</dbReference>
<keyword evidence="4 5" id="KW-0804">Transcription</keyword>
<evidence type="ECO:0000256" key="1">
    <source>
        <dbReference type="ARBA" id="ARBA00022491"/>
    </source>
</evidence>
<comment type="caution">
    <text evidence="7">The sequence shown here is derived from an EMBL/GenBank/DDBJ whole genome shotgun (WGS) entry which is preliminary data.</text>
</comment>